<keyword evidence="3" id="KW-1185">Reference proteome</keyword>
<gene>
    <name evidence="2" type="ORF">SAMN05192549_10426</name>
</gene>
<dbReference type="STRING" id="551987.SAMN05192549_10426"/>
<feature type="region of interest" description="Disordered" evidence="1">
    <location>
        <begin position="105"/>
        <end position="124"/>
    </location>
</feature>
<dbReference type="Proteomes" id="UP000184339">
    <property type="component" value="Unassembled WGS sequence"/>
</dbReference>
<reference evidence="3" key="1">
    <citation type="submission" date="2016-11" db="EMBL/GenBank/DDBJ databases">
        <authorList>
            <person name="Varghese N."/>
            <person name="Submissions S."/>
        </authorList>
    </citation>
    <scope>NUCLEOTIDE SEQUENCE [LARGE SCALE GENOMIC DNA]</scope>
    <source>
        <strain evidence="3">Sac-22</strain>
    </source>
</reference>
<evidence type="ECO:0000256" key="1">
    <source>
        <dbReference type="SAM" id="MobiDB-lite"/>
    </source>
</evidence>
<organism evidence="2 3">
    <name type="scientific">Duganella sacchari</name>
    <dbReference type="NCBI Taxonomy" id="551987"/>
    <lineage>
        <taxon>Bacteria</taxon>
        <taxon>Pseudomonadati</taxon>
        <taxon>Pseudomonadota</taxon>
        <taxon>Betaproteobacteria</taxon>
        <taxon>Burkholderiales</taxon>
        <taxon>Oxalobacteraceae</taxon>
        <taxon>Telluria group</taxon>
        <taxon>Duganella</taxon>
    </lineage>
</organism>
<feature type="compositionally biased region" description="Polar residues" evidence="1">
    <location>
        <begin position="106"/>
        <end position="118"/>
    </location>
</feature>
<evidence type="ECO:0000313" key="2">
    <source>
        <dbReference type="EMBL" id="SHN04367.1"/>
    </source>
</evidence>
<accession>A0A1M7NK89</accession>
<dbReference type="AlphaFoldDB" id="A0A1M7NK89"/>
<dbReference type="EMBL" id="FRCX01000004">
    <property type="protein sequence ID" value="SHN04367.1"/>
    <property type="molecule type" value="Genomic_DNA"/>
</dbReference>
<sequence length="124" mass="13920">MPIRAPRLLINRFGVYFFRYKVGGKEKRVSLRTKCARTANILALQLNLAIERKLAMNPPKISDFDFGGIDRYELTLPNGMKIKTDGTQADLNRAMEALESIGPLLQNMQPAPSSSNLPYRNPSP</sequence>
<dbReference type="OrthoDB" id="9784724at2"/>
<evidence type="ECO:0000313" key="3">
    <source>
        <dbReference type="Proteomes" id="UP000184339"/>
    </source>
</evidence>
<protein>
    <submittedName>
        <fullName evidence="2">Uncharacterized protein</fullName>
    </submittedName>
</protein>
<dbReference type="RefSeq" id="WP_072783749.1">
    <property type="nucleotide sequence ID" value="NZ_FRCX01000004.1"/>
</dbReference>
<proteinExistence type="predicted"/>
<name>A0A1M7NK89_9BURK</name>